<evidence type="ECO:0000256" key="2">
    <source>
        <dbReference type="SAM" id="MobiDB-lite"/>
    </source>
</evidence>
<feature type="compositionally biased region" description="Low complexity" evidence="2">
    <location>
        <begin position="887"/>
        <end position="903"/>
    </location>
</feature>
<evidence type="ECO:0000256" key="1">
    <source>
        <dbReference type="RuleBase" id="RU367072"/>
    </source>
</evidence>
<dbReference type="Pfam" id="PF14500">
    <property type="entry name" value="MMS19_N"/>
    <property type="match status" value="1"/>
</dbReference>
<keyword evidence="5" id="KW-1185">Reference proteome</keyword>
<reference evidence="4 5" key="1">
    <citation type="journal article" date="2010" name="Nature">
        <title>The Ectocarpus genome and the independent evolution of multicellularity in brown algae.</title>
        <authorList>
            <person name="Cock J.M."/>
            <person name="Sterck L."/>
            <person name="Rouze P."/>
            <person name="Scornet D."/>
            <person name="Allen A.E."/>
            <person name="Amoutzias G."/>
            <person name="Anthouard V."/>
            <person name="Artiguenave F."/>
            <person name="Aury J.M."/>
            <person name="Badger J.H."/>
            <person name="Beszteri B."/>
            <person name="Billiau K."/>
            <person name="Bonnet E."/>
            <person name="Bothwell J.H."/>
            <person name="Bowler C."/>
            <person name="Boyen C."/>
            <person name="Brownlee C."/>
            <person name="Carrano C.J."/>
            <person name="Charrier B."/>
            <person name="Cho G.Y."/>
            <person name="Coelho S.M."/>
            <person name="Collen J."/>
            <person name="Corre E."/>
            <person name="Da Silva C."/>
            <person name="Delage L."/>
            <person name="Delaroque N."/>
            <person name="Dittami S.M."/>
            <person name="Doulbeau S."/>
            <person name="Elias M."/>
            <person name="Farnham G."/>
            <person name="Gachon C.M."/>
            <person name="Gschloessl B."/>
            <person name="Heesch S."/>
            <person name="Jabbari K."/>
            <person name="Jubin C."/>
            <person name="Kawai H."/>
            <person name="Kimura K."/>
            <person name="Kloareg B."/>
            <person name="Kupper F.C."/>
            <person name="Lang D."/>
            <person name="Le Bail A."/>
            <person name="Leblanc C."/>
            <person name="Lerouge P."/>
            <person name="Lohr M."/>
            <person name="Lopez P.J."/>
            <person name="Martens C."/>
            <person name="Maumus F."/>
            <person name="Michel G."/>
            <person name="Miranda-Saavedra D."/>
            <person name="Morales J."/>
            <person name="Moreau H."/>
            <person name="Motomura T."/>
            <person name="Nagasato C."/>
            <person name="Napoli C.A."/>
            <person name="Nelson D.R."/>
            <person name="Nyvall-Collen P."/>
            <person name="Peters A.F."/>
            <person name="Pommier C."/>
            <person name="Potin P."/>
            <person name="Poulain J."/>
            <person name="Quesneville H."/>
            <person name="Read B."/>
            <person name="Rensing S.A."/>
            <person name="Ritter A."/>
            <person name="Rousvoal S."/>
            <person name="Samanta M."/>
            <person name="Samson G."/>
            <person name="Schroeder D.C."/>
            <person name="Segurens B."/>
            <person name="Strittmatter M."/>
            <person name="Tonon T."/>
            <person name="Tregear J.W."/>
            <person name="Valentin K."/>
            <person name="von Dassow P."/>
            <person name="Yamagishi T."/>
            <person name="Van de Peer Y."/>
            <person name="Wincker P."/>
        </authorList>
    </citation>
    <scope>NUCLEOTIDE SEQUENCE [LARGE SCALE GENOMIC DNA]</scope>
    <source>
        <strain evidence="5">Ec32 / CCAP1310/4</strain>
    </source>
</reference>
<evidence type="ECO:0000259" key="3">
    <source>
        <dbReference type="Pfam" id="PF14500"/>
    </source>
</evidence>
<feature type="region of interest" description="Disordered" evidence="2">
    <location>
        <begin position="1344"/>
        <end position="1371"/>
    </location>
</feature>
<feature type="region of interest" description="Disordered" evidence="2">
    <location>
        <begin position="1213"/>
        <end position="1253"/>
    </location>
</feature>
<feature type="region of interest" description="Disordered" evidence="2">
    <location>
        <begin position="563"/>
        <end position="586"/>
    </location>
</feature>
<evidence type="ECO:0000313" key="5">
    <source>
        <dbReference type="Proteomes" id="UP000002630"/>
    </source>
</evidence>
<dbReference type="OMA" id="HEDAMVT"/>
<dbReference type="GO" id="GO:0097361">
    <property type="term" value="C:cytosolic [4Fe-4S] assembly targeting complex"/>
    <property type="evidence" value="ECO:0007669"/>
    <property type="project" value="UniProtKB-UniRule"/>
</dbReference>
<feature type="region of interest" description="Disordered" evidence="2">
    <location>
        <begin position="694"/>
        <end position="727"/>
    </location>
</feature>
<dbReference type="OrthoDB" id="342900at2759"/>
<keyword evidence="1" id="KW-0234">DNA repair</keyword>
<name>D8LJJ0_ECTSI</name>
<comment type="function">
    <text evidence="1">Key component of the cytosolic iron-sulfur protein assembly (CIA) complex, a multiprotein complex that mediates the incorporation of iron-sulfur cluster into apoproteins specifically involved in DNA metabolism and genomic integrity. In the CIA complex, MMS19 acts as an adapter between early-acting CIA components and a subset of cellular target iron-sulfur proteins.</text>
</comment>
<gene>
    <name evidence="4" type="ORF">Esi_0026_0039</name>
</gene>
<dbReference type="EMBL" id="FN649737">
    <property type="protein sequence ID" value="CBN77017.1"/>
    <property type="molecule type" value="Genomic_DNA"/>
</dbReference>
<dbReference type="GO" id="GO:0016226">
    <property type="term" value="P:iron-sulfur cluster assembly"/>
    <property type="evidence" value="ECO:0007669"/>
    <property type="project" value="UniProtKB-UniRule"/>
</dbReference>
<dbReference type="InterPro" id="IPR016024">
    <property type="entry name" value="ARM-type_fold"/>
</dbReference>
<dbReference type="InterPro" id="IPR039920">
    <property type="entry name" value="MMS19"/>
</dbReference>
<dbReference type="PANTHER" id="PTHR12891">
    <property type="entry name" value="DNA REPAIR/TRANSCRIPTION PROTEIN MET18/MMS19"/>
    <property type="match status" value="1"/>
</dbReference>
<comment type="similarity">
    <text evidence="1">Belongs to the MET18/MMS19 family.</text>
</comment>
<dbReference type="GO" id="GO:0006281">
    <property type="term" value="P:DNA repair"/>
    <property type="evidence" value="ECO:0007669"/>
    <property type="project" value="UniProtKB-UniRule"/>
</dbReference>
<comment type="subcellular location">
    <subcellularLocation>
        <location evidence="1">Nucleus</location>
    </subcellularLocation>
</comment>
<accession>D8LJJ0</accession>
<dbReference type="InParanoid" id="D8LJJ0"/>
<dbReference type="EMBL" id="FN648442">
    <property type="protein sequence ID" value="CBN77017.1"/>
    <property type="molecule type" value="Genomic_DNA"/>
</dbReference>
<feature type="compositionally biased region" description="Low complexity" evidence="2">
    <location>
        <begin position="714"/>
        <end position="727"/>
    </location>
</feature>
<sequence length="1432" mass="142000">MLAAMAAFGLSLDSPLLPNVDSFINPTKGEDEHRSALNAVVLNIHRAGAGAFEGLVTNQLGEYLSNPDTKVRERATLLLAELLARLPTLPLAAASAARFAGFFSSRLGDYPSVVPALKALSDLLKNHSPALFGGEDASAAGGGVGSSRRSAPAVAVAAGGDGGTAGVIARGVFEELHLPALSQSIRQAALSVLLALVTHPGFTEALSSGMGKTFVDGLVGSLEGEKDPRCLIVGLSALRKTQQGFDPAVLQETSEAVFDATACYFPVTFTPPPNDPHNISPDALRTGLEGVLVGSPGMAPHVLPMLLDKLSSEVSTAKEASLKAMVAGVRAFGAPGVGVHLRAIGGAMSEEAVHGSDPDLAALALLSLTEVVRETASHAVFAGLGEACPEWRALANPLLEGAVAEVTGDQPCSVLGRGSARVLLALAASSALGLRSALALAVPRLLRARKEAAAAAAAMKRDVSALEGGSTSGCCGGRGGAAAGGGGCCGGGGGGHEDAMVTYGGGAAVADAEAFEDAQTARLGALAGLAAAVDDKVDFSGSQGGAPLQPYVDPLLSEFSAALTGHRGGGSGSGGGGGEAFSLPPQAAPAAARLPSAAAAATVSLASRGLSDVITRPPASLVEEGKIQDVVRSLVAVLASPGAWEGGGGEEEGGSGVGEGTAALAVLTALRSIGLRRPEYARAVLDTAVPPLLKQLPHARPPPPAGEKGESTCASDPPSSPAGTSAAAAVAAEGERACAALVELSEVPGVFAIALSALLAACTSPADPGLAAASERPFFRCTPGAEIALRALDDPLKRGARRGHHGDEILAFVRGAAPPPLPWPSCPPPATAAPPPEAADGAVVTSAPPTAAKEERKSEDSSGGGGGAGSDGLWGLPLLLAALDASLSGPEEGGTSSSAETAGVAGGSGGGGRSAGAGASALSHGALAAVVSTARTCTQAAPADDQEALLSSLLSILLPSPSPASAAGVGGGGGAVAGAIEKHSALLPVLASVMGAVRLDSKALRGPGGAAAAAVPSLLSSALAEGAAGLIEEPLAAGGGGGGGGGGGAASARRAPCCQCLAAVLNKLAGGAEFDSAVSLVVTALTEAFIGEGEGAMDVDGAAAAAGEGPVQCLAWTLKAVAMRGGIGDAFSELLGLLCGLLIAGPSRAGDDTPSPRALAAAAAFGVALRDDGEVLRADVDSGGGGGGGGARVSPLWRQRFFVQTFPKLLQAARGPARTRTAGEEDNDSSCDEGMGEQQATATDATTVGGSGGGGSAGLRVPALLALMRVVRGVPLEALSQQQQQRDTAVSAVVQALRSDYQPLQAEALETFQVLSRDDLTAFNQHLSSVIPLLLSLAEARTGSRRRSTGGRVNHSDAQGPGVDGSLRGGRNGPMERFRAVRCLTALTALPYSRLHPFKTQVTRRLRSPLDDDRRAIRQAAAEARNIWFLLG</sequence>
<evidence type="ECO:0000313" key="4">
    <source>
        <dbReference type="EMBL" id="CBN77017.1"/>
    </source>
</evidence>
<feature type="region of interest" description="Disordered" evidence="2">
    <location>
        <begin position="822"/>
        <end position="869"/>
    </location>
</feature>
<dbReference type="STRING" id="2880.D8LJJ0"/>
<dbReference type="PANTHER" id="PTHR12891:SF0">
    <property type="entry name" value="MMS19 NUCLEOTIDE EXCISION REPAIR PROTEIN HOMOLOG"/>
    <property type="match status" value="1"/>
</dbReference>
<dbReference type="eggNOG" id="KOG1967">
    <property type="taxonomic scope" value="Eukaryota"/>
</dbReference>
<feature type="compositionally biased region" description="Gly residues" evidence="2">
    <location>
        <begin position="566"/>
        <end position="579"/>
    </location>
</feature>
<dbReference type="Proteomes" id="UP000002630">
    <property type="component" value="Linkage Group LG12"/>
</dbReference>
<feature type="compositionally biased region" description="Pro residues" evidence="2">
    <location>
        <begin position="822"/>
        <end position="837"/>
    </location>
</feature>
<feature type="domain" description="MMS19 N-terminal" evidence="3">
    <location>
        <begin position="59"/>
        <end position="353"/>
    </location>
</feature>
<feature type="compositionally biased region" description="Gly residues" evidence="2">
    <location>
        <begin position="904"/>
        <end position="915"/>
    </location>
</feature>
<keyword evidence="1" id="KW-0227">DNA damage</keyword>
<organism evidence="4 5">
    <name type="scientific">Ectocarpus siliculosus</name>
    <name type="common">Brown alga</name>
    <name type="synonym">Conferva siliculosa</name>
    <dbReference type="NCBI Taxonomy" id="2880"/>
    <lineage>
        <taxon>Eukaryota</taxon>
        <taxon>Sar</taxon>
        <taxon>Stramenopiles</taxon>
        <taxon>Ochrophyta</taxon>
        <taxon>PX clade</taxon>
        <taxon>Phaeophyceae</taxon>
        <taxon>Ectocarpales</taxon>
        <taxon>Ectocarpaceae</taxon>
        <taxon>Ectocarpus</taxon>
    </lineage>
</organism>
<dbReference type="GO" id="GO:0005634">
    <property type="term" value="C:nucleus"/>
    <property type="evidence" value="ECO:0007669"/>
    <property type="project" value="UniProtKB-SubCell"/>
</dbReference>
<dbReference type="InterPro" id="IPR029240">
    <property type="entry name" value="MMS19_N"/>
</dbReference>
<feature type="region of interest" description="Disordered" evidence="2">
    <location>
        <begin position="887"/>
        <end position="918"/>
    </location>
</feature>
<feature type="compositionally biased region" description="Acidic residues" evidence="2">
    <location>
        <begin position="1224"/>
        <end position="1235"/>
    </location>
</feature>
<keyword evidence="1" id="KW-0539">Nucleus</keyword>
<dbReference type="SUPFAM" id="SSF48371">
    <property type="entry name" value="ARM repeat"/>
    <property type="match status" value="1"/>
</dbReference>
<dbReference type="GO" id="GO:0051604">
    <property type="term" value="P:protein maturation"/>
    <property type="evidence" value="ECO:0007669"/>
    <property type="project" value="UniProtKB-UniRule"/>
</dbReference>
<proteinExistence type="inferred from homology"/>
<protein>
    <recommendedName>
        <fullName evidence="1">MMS19 nucleotide excision repair protein</fullName>
    </recommendedName>
</protein>